<dbReference type="InterPro" id="IPR012902">
    <property type="entry name" value="N_methyl_site"/>
</dbReference>
<dbReference type="RefSeq" id="WP_151504384.1">
    <property type="nucleotide sequence ID" value="NZ_VXLD01000003.1"/>
</dbReference>
<dbReference type="AlphaFoldDB" id="A0A5N4WJD4"/>
<evidence type="ECO:0000256" key="2">
    <source>
        <dbReference type="SAM" id="Phobius"/>
    </source>
</evidence>
<dbReference type="SUPFAM" id="SSF54523">
    <property type="entry name" value="Pili subunits"/>
    <property type="match status" value="1"/>
</dbReference>
<dbReference type="PANTHER" id="PTHR30093">
    <property type="entry name" value="GENERAL SECRETION PATHWAY PROTEIN G"/>
    <property type="match status" value="1"/>
</dbReference>
<protein>
    <submittedName>
        <fullName evidence="3">Prepilin-type N-terminal cleavage/methylation domain-containing protein</fullName>
    </submittedName>
</protein>
<dbReference type="PROSITE" id="PS00409">
    <property type="entry name" value="PROKAR_NTER_METHYL"/>
    <property type="match status" value="1"/>
</dbReference>
<reference evidence="3 4" key="1">
    <citation type="submission" date="2019-09" db="EMBL/GenBank/DDBJ databases">
        <title>Draft genome sequence of Acinetobacter tandoii W4-4-4 isolated from environmental water sample.</title>
        <authorList>
            <person name="Wee S.K."/>
            <person name="Yan B."/>
            <person name="Mustaffa S.B."/>
            <person name="Yap E.P.H."/>
        </authorList>
    </citation>
    <scope>NUCLEOTIDE SEQUENCE [LARGE SCALE GENOMIC DNA]</scope>
    <source>
        <strain evidence="3 4">W4-4-4</strain>
    </source>
</reference>
<dbReference type="Gene3D" id="3.30.700.10">
    <property type="entry name" value="Glycoprotein, Type 4 Pilin"/>
    <property type="match status" value="1"/>
</dbReference>
<dbReference type="EMBL" id="VXLD01000003">
    <property type="protein sequence ID" value="KAB1856676.1"/>
    <property type="molecule type" value="Genomic_DNA"/>
</dbReference>
<dbReference type="InterPro" id="IPR045584">
    <property type="entry name" value="Pilin-like"/>
</dbReference>
<dbReference type="Pfam" id="PF16732">
    <property type="entry name" value="ComP_DUS"/>
    <property type="match status" value="1"/>
</dbReference>
<dbReference type="Pfam" id="PF07963">
    <property type="entry name" value="N_methyl"/>
    <property type="match status" value="1"/>
</dbReference>
<dbReference type="GO" id="GO:0015627">
    <property type="term" value="C:type II protein secretion system complex"/>
    <property type="evidence" value="ECO:0007669"/>
    <property type="project" value="InterPro"/>
</dbReference>
<comment type="caution">
    <text evidence="3">The sequence shown here is derived from an EMBL/GenBank/DDBJ whole genome shotgun (WGS) entry which is preliminary data.</text>
</comment>
<accession>A0A5N4WJD4</accession>
<organism evidence="3 4">
    <name type="scientific">Acinetobacter tandoii</name>
    <dbReference type="NCBI Taxonomy" id="202954"/>
    <lineage>
        <taxon>Bacteria</taxon>
        <taxon>Pseudomonadati</taxon>
        <taxon>Pseudomonadota</taxon>
        <taxon>Gammaproteobacteria</taxon>
        <taxon>Moraxellales</taxon>
        <taxon>Moraxellaceae</taxon>
        <taxon>Acinetobacter</taxon>
    </lineage>
</organism>
<name>A0A5N4WJD4_9GAMM</name>
<keyword evidence="2" id="KW-1133">Transmembrane helix</keyword>
<proteinExistence type="predicted"/>
<dbReference type="InterPro" id="IPR000983">
    <property type="entry name" value="Bac_GSPG_pilin"/>
</dbReference>
<feature type="transmembrane region" description="Helical" evidence="2">
    <location>
        <begin position="28"/>
        <end position="50"/>
    </location>
</feature>
<evidence type="ECO:0000313" key="4">
    <source>
        <dbReference type="Proteomes" id="UP000325788"/>
    </source>
</evidence>
<dbReference type="NCBIfam" id="TIGR02532">
    <property type="entry name" value="IV_pilin_GFxxxE"/>
    <property type="match status" value="1"/>
</dbReference>
<dbReference type="PANTHER" id="PTHR30093:SF47">
    <property type="entry name" value="TYPE IV PILUS NON-CORE MINOR PILIN PILE"/>
    <property type="match status" value="1"/>
</dbReference>
<evidence type="ECO:0000313" key="3">
    <source>
        <dbReference type="EMBL" id="KAB1856676.1"/>
    </source>
</evidence>
<dbReference type="PRINTS" id="PR00813">
    <property type="entry name" value="BCTERIALGSPG"/>
</dbReference>
<keyword evidence="1" id="KW-0488">Methylation</keyword>
<evidence type="ECO:0000256" key="1">
    <source>
        <dbReference type="ARBA" id="ARBA00022481"/>
    </source>
</evidence>
<sequence>MGAINNNKIPKLHVVWCNLGRGQQGFTLIELMIVIVIVAIFAAIAIPSYLNYVRRADAGLAQQELQKIAEQLERHKSRNFSYRGFDPNFIYGVTGAMNSVTLPRGATSSGIKYTITIRDGDDPTKLLTDTTASPAIRARRWAMIAETSDVKNYNFLMTSSGLRCKNKTRANVTYSDCGTSATGSESW</sequence>
<keyword evidence="2" id="KW-0472">Membrane</keyword>
<keyword evidence="2" id="KW-0812">Transmembrane</keyword>
<dbReference type="GO" id="GO:0015628">
    <property type="term" value="P:protein secretion by the type II secretion system"/>
    <property type="evidence" value="ECO:0007669"/>
    <property type="project" value="InterPro"/>
</dbReference>
<dbReference type="InterPro" id="IPR031982">
    <property type="entry name" value="PilE-like"/>
</dbReference>
<dbReference type="GO" id="GO:0043683">
    <property type="term" value="P:type IV pilus assembly"/>
    <property type="evidence" value="ECO:0007669"/>
    <property type="project" value="InterPro"/>
</dbReference>
<gene>
    <name evidence="3" type="ORF">F4W09_06730</name>
</gene>
<dbReference type="Proteomes" id="UP000325788">
    <property type="component" value="Unassembled WGS sequence"/>
</dbReference>